<dbReference type="PANTHER" id="PTHR30194">
    <property type="entry name" value="CROSSOVER JUNCTION ENDODEOXYRIBONUCLEASE RUVC"/>
    <property type="match status" value="1"/>
</dbReference>
<dbReference type="PROSITE" id="PS01321">
    <property type="entry name" value="RUVC"/>
    <property type="match status" value="1"/>
</dbReference>
<comment type="subcellular location">
    <subcellularLocation>
        <location evidence="13">Cytoplasm</location>
    </subcellularLocation>
</comment>
<keyword evidence="5 13" id="KW-0255">Endonuclease</keyword>
<keyword evidence="7 13" id="KW-0378">Hydrolase</keyword>
<evidence type="ECO:0000256" key="12">
    <source>
        <dbReference type="ARBA" id="ARBA00029354"/>
    </source>
</evidence>
<protein>
    <recommendedName>
        <fullName evidence="13 14">Crossover junction endodeoxyribonuclease RuvC</fullName>
        <ecNumber evidence="13 14">3.1.21.10</ecNumber>
    </recommendedName>
    <alternativeName>
        <fullName evidence="13">Holliday junction nuclease RuvC</fullName>
    </alternativeName>
    <alternativeName>
        <fullName evidence="13">Holliday junction resolvase RuvC</fullName>
    </alternativeName>
</protein>
<dbReference type="GO" id="GO:0008821">
    <property type="term" value="F:crossover junction DNA endonuclease activity"/>
    <property type="evidence" value="ECO:0007669"/>
    <property type="project" value="UniProtKB-UniRule"/>
</dbReference>
<dbReference type="GO" id="GO:0005737">
    <property type="term" value="C:cytoplasm"/>
    <property type="evidence" value="ECO:0007669"/>
    <property type="project" value="UniProtKB-SubCell"/>
</dbReference>
<dbReference type="GO" id="GO:0000287">
    <property type="term" value="F:magnesium ion binding"/>
    <property type="evidence" value="ECO:0007669"/>
    <property type="project" value="UniProtKB-UniRule"/>
</dbReference>
<evidence type="ECO:0000256" key="3">
    <source>
        <dbReference type="ARBA" id="ARBA00022722"/>
    </source>
</evidence>
<keyword evidence="2 13" id="KW-0963">Cytoplasm</keyword>
<organism evidence="15">
    <name type="scientific">Dictyoglomus thermophilum</name>
    <dbReference type="NCBI Taxonomy" id="14"/>
    <lineage>
        <taxon>Bacteria</taxon>
        <taxon>Pseudomonadati</taxon>
        <taxon>Dictyoglomota</taxon>
        <taxon>Dictyoglomia</taxon>
        <taxon>Dictyoglomales</taxon>
        <taxon>Dictyoglomaceae</taxon>
        <taxon>Dictyoglomus</taxon>
    </lineage>
</organism>
<sequence length="158" mass="17468">MIVIGFDPGTAITGYGILNKKDDKIAVIEYGALTTPSNWSIGRRLNYLFDQVSSLLDLYNPDAVVMEEVFFNKNIKTAISIGQAQGVIILAAQQHQREVSILTPLEVKLSVVGYGRATKDQVQYMVKEVLKLKDIPKPDDVADALALCISYIYKQEGC</sequence>
<dbReference type="InterPro" id="IPR002176">
    <property type="entry name" value="X-over_junc_endoDNase_RuvC"/>
</dbReference>
<dbReference type="EC" id="3.1.21.10" evidence="13 14"/>
<comment type="catalytic activity">
    <reaction evidence="12 13">
        <text>Endonucleolytic cleavage at a junction such as a reciprocal single-stranded crossover between two homologous DNA duplexes (Holliday junction).</text>
        <dbReference type="EC" id="3.1.21.10"/>
    </reaction>
</comment>
<keyword evidence="9 13" id="KW-0238">DNA-binding</keyword>
<reference evidence="15" key="1">
    <citation type="journal article" date="2020" name="mSystems">
        <title>Genome- and Community-Level Interaction Insights into Carbon Utilization and Element Cycling Functions of Hydrothermarchaeota in Hydrothermal Sediment.</title>
        <authorList>
            <person name="Zhou Z."/>
            <person name="Liu Y."/>
            <person name="Xu W."/>
            <person name="Pan J."/>
            <person name="Luo Z.H."/>
            <person name="Li M."/>
        </authorList>
    </citation>
    <scope>NUCLEOTIDE SEQUENCE [LARGE SCALE GENOMIC DNA]</scope>
    <source>
        <strain evidence="15">SpSt-70</strain>
    </source>
</reference>
<evidence type="ECO:0000256" key="11">
    <source>
        <dbReference type="ARBA" id="ARBA00023204"/>
    </source>
</evidence>
<proteinExistence type="inferred from homology"/>
<dbReference type="CDD" id="cd16962">
    <property type="entry name" value="RuvC"/>
    <property type="match status" value="1"/>
</dbReference>
<dbReference type="FunFam" id="3.30.420.10:FF:000002">
    <property type="entry name" value="Crossover junction endodeoxyribonuclease RuvC"/>
    <property type="match status" value="1"/>
</dbReference>
<comment type="subunit">
    <text evidence="13">Homodimer which binds Holliday junction (HJ) DNA. The HJ becomes 2-fold symmetrical on binding to RuvC with unstacked arms; it has a different conformation from HJ DNA in complex with RuvA. In the full resolvosome a probable DNA-RuvA(4)-RuvB(12)-RuvC(2) complex forms which resolves the HJ.</text>
</comment>
<dbReference type="PANTHER" id="PTHR30194:SF3">
    <property type="entry name" value="CROSSOVER JUNCTION ENDODEOXYRIBONUCLEASE RUVC"/>
    <property type="match status" value="1"/>
</dbReference>
<keyword evidence="3 13" id="KW-0540">Nuclease</keyword>
<evidence type="ECO:0000256" key="10">
    <source>
        <dbReference type="ARBA" id="ARBA00023172"/>
    </source>
</evidence>
<dbReference type="NCBIfam" id="TIGR00228">
    <property type="entry name" value="ruvC"/>
    <property type="match status" value="1"/>
</dbReference>
<dbReference type="InterPro" id="IPR012337">
    <property type="entry name" value="RNaseH-like_sf"/>
</dbReference>
<accession>A0A7V4DWK0</accession>
<keyword evidence="4 13" id="KW-0479">Metal-binding</keyword>
<feature type="binding site" evidence="13">
    <location>
        <position position="140"/>
    </location>
    <ligand>
        <name>Mg(2+)</name>
        <dbReference type="ChEBI" id="CHEBI:18420"/>
        <label>1</label>
    </ligand>
</feature>
<dbReference type="GO" id="GO:0006310">
    <property type="term" value="P:DNA recombination"/>
    <property type="evidence" value="ECO:0007669"/>
    <property type="project" value="UniProtKB-UniRule"/>
</dbReference>
<dbReference type="SUPFAM" id="SSF53098">
    <property type="entry name" value="Ribonuclease H-like"/>
    <property type="match status" value="1"/>
</dbReference>
<name>A0A7V4DWK0_DICTH</name>
<keyword evidence="10 13" id="KW-0233">DNA recombination</keyword>
<evidence type="ECO:0000256" key="1">
    <source>
        <dbReference type="ARBA" id="ARBA00009518"/>
    </source>
</evidence>
<evidence type="ECO:0000256" key="4">
    <source>
        <dbReference type="ARBA" id="ARBA00022723"/>
    </source>
</evidence>
<gene>
    <name evidence="13 15" type="primary">ruvC</name>
    <name evidence="15" type="ORF">ENU78_02290</name>
</gene>
<dbReference type="InterPro" id="IPR036397">
    <property type="entry name" value="RNaseH_sf"/>
</dbReference>
<dbReference type="HAMAP" id="MF_00034">
    <property type="entry name" value="RuvC"/>
    <property type="match status" value="1"/>
</dbReference>
<evidence type="ECO:0000256" key="14">
    <source>
        <dbReference type="NCBIfam" id="TIGR00228"/>
    </source>
</evidence>
<dbReference type="Gene3D" id="3.30.420.10">
    <property type="entry name" value="Ribonuclease H-like superfamily/Ribonuclease H"/>
    <property type="match status" value="1"/>
</dbReference>
<dbReference type="GO" id="GO:0003677">
    <property type="term" value="F:DNA binding"/>
    <property type="evidence" value="ECO:0007669"/>
    <property type="project" value="UniProtKB-KW"/>
</dbReference>
<keyword evidence="11 13" id="KW-0234">DNA repair</keyword>
<evidence type="ECO:0000256" key="9">
    <source>
        <dbReference type="ARBA" id="ARBA00023125"/>
    </source>
</evidence>
<comment type="function">
    <text evidence="13">The RuvA-RuvB-RuvC complex processes Holliday junction (HJ) DNA during genetic recombination and DNA repair. Endonuclease that resolves HJ intermediates. Cleaves cruciform DNA by making single-stranded nicks across the HJ at symmetrical positions within the homologous arms, yielding a 5'-phosphate and a 3'-hydroxyl group; requires a central core of homology in the junction. The consensus cleavage sequence is 5'-(A/T)TT(C/G)-3'. Cleavage occurs on the 3'-side of the TT dinucleotide at the point of strand exchange. HJ branch migration catalyzed by RuvA-RuvB allows RuvC to scan DNA until it finds its consensus sequence, where it cleaves and resolves the cruciform DNA.</text>
</comment>
<dbReference type="GO" id="GO:0006281">
    <property type="term" value="P:DNA repair"/>
    <property type="evidence" value="ECO:0007669"/>
    <property type="project" value="UniProtKB-UniRule"/>
</dbReference>
<keyword evidence="6 13" id="KW-0227">DNA damage</keyword>
<dbReference type="RefSeq" id="WP_149122538.1">
    <property type="nucleotide sequence ID" value="NZ_VTFL01000001.1"/>
</dbReference>
<dbReference type="GO" id="GO:0048476">
    <property type="term" value="C:Holliday junction resolvase complex"/>
    <property type="evidence" value="ECO:0007669"/>
    <property type="project" value="UniProtKB-UniRule"/>
</dbReference>
<evidence type="ECO:0000256" key="13">
    <source>
        <dbReference type="HAMAP-Rule" id="MF_00034"/>
    </source>
</evidence>
<dbReference type="AlphaFoldDB" id="A0A7V4DWK0"/>
<evidence type="ECO:0000256" key="7">
    <source>
        <dbReference type="ARBA" id="ARBA00022801"/>
    </source>
</evidence>
<feature type="active site" evidence="13">
    <location>
        <position position="67"/>
    </location>
</feature>
<evidence type="ECO:0000256" key="8">
    <source>
        <dbReference type="ARBA" id="ARBA00022842"/>
    </source>
</evidence>
<dbReference type="Pfam" id="PF02075">
    <property type="entry name" value="RuvC"/>
    <property type="match status" value="1"/>
</dbReference>
<comment type="cofactor">
    <cofactor evidence="13">
        <name>Mg(2+)</name>
        <dbReference type="ChEBI" id="CHEBI:18420"/>
    </cofactor>
    <text evidence="13">Binds 2 Mg(2+) ion per subunit.</text>
</comment>
<evidence type="ECO:0000256" key="2">
    <source>
        <dbReference type="ARBA" id="ARBA00022490"/>
    </source>
</evidence>
<comment type="caution">
    <text evidence="15">The sequence shown here is derived from an EMBL/GenBank/DDBJ whole genome shotgun (WGS) entry which is preliminary data.</text>
</comment>
<dbReference type="NCBIfam" id="NF000711">
    <property type="entry name" value="PRK00039.2-1"/>
    <property type="match status" value="1"/>
</dbReference>
<evidence type="ECO:0000256" key="5">
    <source>
        <dbReference type="ARBA" id="ARBA00022759"/>
    </source>
</evidence>
<evidence type="ECO:0000256" key="6">
    <source>
        <dbReference type="ARBA" id="ARBA00022763"/>
    </source>
</evidence>
<feature type="active site" evidence="13">
    <location>
        <position position="7"/>
    </location>
</feature>
<dbReference type="PRINTS" id="PR00696">
    <property type="entry name" value="RSOLVASERUVC"/>
</dbReference>
<comment type="similarity">
    <text evidence="1 13">Belongs to the RuvC family.</text>
</comment>
<evidence type="ECO:0000313" key="15">
    <source>
        <dbReference type="EMBL" id="HGK23269.1"/>
    </source>
</evidence>
<feature type="binding site" evidence="13">
    <location>
        <position position="67"/>
    </location>
    <ligand>
        <name>Mg(2+)</name>
        <dbReference type="ChEBI" id="CHEBI:18420"/>
        <label>2</label>
    </ligand>
</feature>
<keyword evidence="8 13" id="KW-0460">Magnesium</keyword>
<feature type="binding site" evidence="13">
    <location>
        <position position="7"/>
    </location>
    <ligand>
        <name>Mg(2+)</name>
        <dbReference type="ChEBI" id="CHEBI:18420"/>
        <label>1</label>
    </ligand>
</feature>
<feature type="active site" evidence="13">
    <location>
        <position position="140"/>
    </location>
</feature>
<dbReference type="InterPro" id="IPR020563">
    <property type="entry name" value="X-over_junc_endoDNase_Mg_BS"/>
</dbReference>
<dbReference type="EMBL" id="DTDV01000007">
    <property type="protein sequence ID" value="HGK23269.1"/>
    <property type="molecule type" value="Genomic_DNA"/>
</dbReference>